<dbReference type="OrthoDB" id="3241054at2759"/>
<dbReference type="Pfam" id="PF11327">
    <property type="entry name" value="Egh16-like"/>
    <property type="match status" value="1"/>
</dbReference>
<dbReference type="EMBL" id="WIWT01000117">
    <property type="protein sequence ID" value="KAF3199558.1"/>
    <property type="molecule type" value="Genomic_DNA"/>
</dbReference>
<name>A0A7C8JY33_ORBOL</name>
<gene>
    <name evidence="3" type="ORF">TWF679_001297</name>
    <name evidence="2" type="ORF">TWF788_004739</name>
</gene>
<dbReference type="Proteomes" id="UP000614610">
    <property type="component" value="Unassembled WGS sequence"/>
</dbReference>
<feature type="compositionally biased region" description="Pro residues" evidence="1">
    <location>
        <begin position="317"/>
        <end position="347"/>
    </location>
</feature>
<evidence type="ECO:0000313" key="3">
    <source>
        <dbReference type="EMBL" id="KAF3199558.1"/>
    </source>
</evidence>
<feature type="compositionally biased region" description="Low complexity" evidence="1">
    <location>
        <begin position="348"/>
        <end position="361"/>
    </location>
</feature>
<feature type="region of interest" description="Disordered" evidence="1">
    <location>
        <begin position="317"/>
        <end position="415"/>
    </location>
</feature>
<sequence length="434" mass="48321">MLPFSITTLPSQQALKLGDIGAQSSSYPYHTLLNRLSFFVVSTFIYSCNMHFTLLTTGLAGLLVIPEVSAHLRVYRCSGDYPKYGVHFSDGLHFDHGLARNGKADPIPYQMDVSVFSSPVIPSSWESPYKNQPRKYLETGCGSSMNRITHYWKNQPQHFTPYGENHHLAWKHRMIHFYERPVDSNTLHDTKGAILAAAKKNRILKVTPGGWLEFVYYQVNDDGAGPFRCRYDETGTGTKFGPWMANIGRPDINGDHSVNYKGNGWDHGFKVPIPKNIKCSATYGAYKNVCVLRCENFAKNGPFGACIPFQVIYPTPPPPPKTPPKPPPPKPTPPPPRPTNPANPNSPRPLTTTTTPKTTTTTPPPPPPTTTPPSKPVDVKEPEPEPVYGDPGYDVDDNYDEGASKYNKQRKRGIYGKVERRVAVAELDDAEPEE</sequence>
<protein>
    <submittedName>
        <fullName evidence="2">Uncharacterized protein</fullName>
    </submittedName>
</protein>
<organism evidence="2 4">
    <name type="scientific">Orbilia oligospora</name>
    <name type="common">Nematode-trapping fungus</name>
    <name type="synonym">Arthrobotrys oligospora</name>
    <dbReference type="NCBI Taxonomy" id="2813651"/>
    <lineage>
        <taxon>Eukaryota</taxon>
        <taxon>Fungi</taxon>
        <taxon>Dikarya</taxon>
        <taxon>Ascomycota</taxon>
        <taxon>Pezizomycotina</taxon>
        <taxon>Orbiliomycetes</taxon>
        <taxon>Orbiliales</taxon>
        <taxon>Orbiliaceae</taxon>
        <taxon>Orbilia</taxon>
    </lineage>
</organism>
<dbReference type="PANTHER" id="PTHR34618">
    <property type="entry name" value="SURFACE PROTEIN MAS1, PUTATIVE-RELATED"/>
    <property type="match status" value="1"/>
</dbReference>
<proteinExistence type="predicted"/>
<accession>A0A7C8JY33</accession>
<dbReference type="EMBL" id="JAABOE010000213">
    <property type="protein sequence ID" value="KAF3158437.1"/>
    <property type="molecule type" value="Genomic_DNA"/>
</dbReference>
<reference evidence="2 4" key="1">
    <citation type="submission" date="2019-06" db="EMBL/GenBank/DDBJ databases">
        <authorList>
            <person name="Palmer J.M."/>
        </authorList>
    </citation>
    <scope>NUCLEOTIDE SEQUENCE [LARGE SCALE GENOMIC DNA]</scope>
    <source>
        <strain evidence="3">TWF679</strain>
        <strain evidence="2 4">TWF788</strain>
    </source>
</reference>
<dbReference type="AlphaFoldDB" id="A0A7C8JY33"/>
<dbReference type="Proteomes" id="UP000479691">
    <property type="component" value="Unassembled WGS sequence"/>
</dbReference>
<dbReference type="PRINTS" id="PR01217">
    <property type="entry name" value="PRICHEXTENSN"/>
</dbReference>
<feature type="compositionally biased region" description="Pro residues" evidence="1">
    <location>
        <begin position="362"/>
        <end position="375"/>
    </location>
</feature>
<dbReference type="PANTHER" id="PTHR34618:SF4">
    <property type="entry name" value="CAS1"/>
    <property type="match status" value="1"/>
</dbReference>
<comment type="caution">
    <text evidence="2">The sequence shown here is derived from an EMBL/GenBank/DDBJ whole genome shotgun (WGS) entry which is preliminary data.</text>
</comment>
<evidence type="ECO:0000256" key="1">
    <source>
        <dbReference type="SAM" id="MobiDB-lite"/>
    </source>
</evidence>
<evidence type="ECO:0000313" key="4">
    <source>
        <dbReference type="Proteomes" id="UP000479691"/>
    </source>
</evidence>
<evidence type="ECO:0000313" key="2">
    <source>
        <dbReference type="EMBL" id="KAF3158437.1"/>
    </source>
</evidence>
<dbReference type="InterPro" id="IPR021476">
    <property type="entry name" value="Egh16-like"/>
</dbReference>